<name>A0A7J4ZM05_9BACT</name>
<sequence length="268" mass="29566">MKRRDIEEKSFFALCIVAGIVCLLFVINNAVGVNITHMIFGEIGKPKSEPKVNLPKMEEHSSQQEGETAQPLPIPAQATSPKLQKGEVYQYTDKKGVVTFTDNPLSVPNDQIAKVKVHNWSKPERSAQSSAVSKILNSNNKTTQVFIEGDQVIVPVVLYNNGKFVQCSLLLDTGATQISVSSEIARQLNIDYSTTRSMTFAFADGRKKNGYSVVINGASTGGAALQNIAINVFDTEGPKQNHDGLLGMNFLRKFKYHVDFERGVIQWM</sequence>
<evidence type="ECO:0000256" key="1">
    <source>
        <dbReference type="SAM" id="MobiDB-lite"/>
    </source>
</evidence>
<feature type="domain" description="DUF4124" evidence="3">
    <location>
        <begin position="85"/>
        <end position="128"/>
    </location>
</feature>
<evidence type="ECO:0000256" key="2">
    <source>
        <dbReference type="SAM" id="Phobius"/>
    </source>
</evidence>
<feature type="compositionally biased region" description="Basic and acidic residues" evidence="1">
    <location>
        <begin position="50"/>
        <end position="62"/>
    </location>
</feature>
<dbReference type="AlphaFoldDB" id="A0A7J4ZM05"/>
<dbReference type="SUPFAM" id="SSF50630">
    <property type="entry name" value="Acid proteases"/>
    <property type="match status" value="1"/>
</dbReference>
<dbReference type="InterPro" id="IPR021109">
    <property type="entry name" value="Peptidase_aspartic_dom_sf"/>
</dbReference>
<dbReference type="RefSeq" id="WP_151129689.1">
    <property type="nucleotide sequence ID" value="NZ_VZQZ01000014.1"/>
</dbReference>
<dbReference type="Gene3D" id="2.40.70.10">
    <property type="entry name" value="Acid Proteases"/>
    <property type="match status" value="1"/>
</dbReference>
<dbReference type="Pfam" id="PF13511">
    <property type="entry name" value="DUF4124"/>
    <property type="match status" value="1"/>
</dbReference>
<dbReference type="CDD" id="cd05483">
    <property type="entry name" value="retropepsin_like_bacteria"/>
    <property type="match status" value="1"/>
</dbReference>
<keyword evidence="5" id="KW-1185">Reference proteome</keyword>
<keyword evidence="2" id="KW-0812">Transmembrane</keyword>
<proteinExistence type="predicted"/>
<comment type="caution">
    <text evidence="4">The sequence shown here is derived from an EMBL/GenBank/DDBJ whole genome shotgun (WGS) entry which is preliminary data.</text>
</comment>
<feature type="transmembrane region" description="Helical" evidence="2">
    <location>
        <begin position="12"/>
        <end position="31"/>
    </location>
</feature>
<dbReference type="Proteomes" id="UP000420562">
    <property type="component" value="Unassembled WGS sequence"/>
</dbReference>
<dbReference type="InterPro" id="IPR025392">
    <property type="entry name" value="DUF4124"/>
</dbReference>
<organism evidence="4 5">
    <name type="scientific">Oryzomonas japonica</name>
    <dbReference type="NCBI Taxonomy" id="2603858"/>
    <lineage>
        <taxon>Bacteria</taxon>
        <taxon>Pseudomonadati</taxon>
        <taxon>Thermodesulfobacteriota</taxon>
        <taxon>Desulfuromonadia</taxon>
        <taxon>Geobacterales</taxon>
        <taxon>Geobacteraceae</taxon>
        <taxon>Oryzomonas</taxon>
    </lineage>
</organism>
<accession>A0A7J4ZM05</accession>
<gene>
    <name evidence="4" type="ORF">F6V25_16395</name>
</gene>
<feature type="region of interest" description="Disordered" evidence="1">
    <location>
        <begin position="50"/>
        <end position="77"/>
    </location>
</feature>
<evidence type="ECO:0000259" key="3">
    <source>
        <dbReference type="Pfam" id="PF13511"/>
    </source>
</evidence>
<evidence type="ECO:0000313" key="5">
    <source>
        <dbReference type="Proteomes" id="UP000420562"/>
    </source>
</evidence>
<dbReference type="Pfam" id="PF13975">
    <property type="entry name" value="gag-asp_proteas"/>
    <property type="match status" value="1"/>
</dbReference>
<dbReference type="EMBL" id="VZQZ01000014">
    <property type="protein sequence ID" value="KAB0663580.1"/>
    <property type="molecule type" value="Genomic_DNA"/>
</dbReference>
<protein>
    <submittedName>
        <fullName evidence="4">DUF4124 domain-containing protein</fullName>
    </submittedName>
</protein>
<keyword evidence="2" id="KW-0472">Membrane</keyword>
<evidence type="ECO:0000313" key="4">
    <source>
        <dbReference type="EMBL" id="KAB0663580.1"/>
    </source>
</evidence>
<keyword evidence="2" id="KW-1133">Transmembrane helix</keyword>
<dbReference type="InterPro" id="IPR034122">
    <property type="entry name" value="Retropepsin-like_bacterial"/>
</dbReference>
<reference evidence="4 5" key="1">
    <citation type="submission" date="2019-09" db="EMBL/GenBank/DDBJ databases">
        <title>Geobacter sp. Red96, a novel strain isolated from paddy soil.</title>
        <authorList>
            <person name="Xu Z."/>
            <person name="Masuda Y."/>
            <person name="Itoh H."/>
            <person name="Senoo K."/>
        </authorList>
    </citation>
    <scope>NUCLEOTIDE SEQUENCE [LARGE SCALE GENOMIC DNA]</scope>
    <source>
        <strain evidence="4 5">Red96</strain>
    </source>
</reference>